<keyword evidence="2" id="KW-0805">Transcription regulation</keyword>
<proteinExistence type="predicted"/>
<dbReference type="PROSITE" id="PS50949">
    <property type="entry name" value="HTH_GNTR"/>
    <property type="match status" value="1"/>
</dbReference>
<dbReference type="Pfam" id="PF00392">
    <property type="entry name" value="GntR"/>
    <property type="match status" value="1"/>
</dbReference>
<dbReference type="RefSeq" id="WP_185134311.1">
    <property type="nucleotide sequence ID" value="NZ_JACJVR010000005.1"/>
</dbReference>
<keyword evidence="7" id="KW-1185">Reference proteome</keyword>
<dbReference type="SUPFAM" id="SSF53822">
    <property type="entry name" value="Periplasmic binding protein-like I"/>
    <property type="match status" value="1"/>
</dbReference>
<dbReference type="EMBL" id="JACJVR010000005">
    <property type="protein sequence ID" value="MBB6690292.1"/>
    <property type="molecule type" value="Genomic_DNA"/>
</dbReference>
<keyword evidence="3" id="KW-0238">DNA-binding</keyword>
<dbReference type="Pfam" id="PF13377">
    <property type="entry name" value="Peripla_BP_3"/>
    <property type="match status" value="1"/>
</dbReference>
<dbReference type="PRINTS" id="PR00035">
    <property type="entry name" value="HTHGNTR"/>
</dbReference>
<dbReference type="InterPro" id="IPR028082">
    <property type="entry name" value="Peripla_BP_I"/>
</dbReference>
<dbReference type="PANTHER" id="PTHR30146">
    <property type="entry name" value="LACI-RELATED TRANSCRIPTIONAL REPRESSOR"/>
    <property type="match status" value="1"/>
</dbReference>
<dbReference type="Proteomes" id="UP000553776">
    <property type="component" value="Unassembled WGS sequence"/>
</dbReference>
<evidence type="ECO:0000256" key="2">
    <source>
        <dbReference type="ARBA" id="ARBA00023015"/>
    </source>
</evidence>
<protein>
    <submittedName>
        <fullName evidence="6">Substrate-binding domain-containing protein</fullName>
    </submittedName>
</protein>
<evidence type="ECO:0000313" key="7">
    <source>
        <dbReference type="Proteomes" id="UP000553776"/>
    </source>
</evidence>
<reference evidence="6 7" key="1">
    <citation type="submission" date="2020-08" db="EMBL/GenBank/DDBJ databases">
        <title>Cohnella phylogeny.</title>
        <authorList>
            <person name="Dunlap C."/>
        </authorList>
    </citation>
    <scope>NUCLEOTIDE SEQUENCE [LARGE SCALE GENOMIC DNA]</scope>
    <source>
        <strain evidence="6 7">DSM 25239</strain>
    </source>
</reference>
<sequence length="349" mass="38755">MEEKPLLKDRITEELRERIDKLQADVPVRIPSERDLSEMLGVSRISVRAAIKNLVQEGRLVQEQGRGTFITPRAASIKSLHILCSPDIKQNDPFYNEFLVQLTNEAAKRSIHLFIVHPDRLPDRRQDCPLLAVGQWDAGSLATFAGLYDRVAMLLGDAVSAPNVTQLVFDDERIGREAADRLLNLGHRELVLLAGPDRYRSARLRAQGFADRVRERGGAFAIRAAKMNWQGGYESGDEVAGWLRDGSPGSGAVPTALFAANDWMAAGVIQKLKECGFRIPEMLSVVGCDDIPLSSQFEPAITTFRLDMKAMIARTLEALQEDEPPERDAGSEIKLAADFVERDSLIPLR</sequence>
<dbReference type="GO" id="GO:0003700">
    <property type="term" value="F:DNA-binding transcription factor activity"/>
    <property type="evidence" value="ECO:0007669"/>
    <property type="project" value="InterPro"/>
</dbReference>
<accession>A0A841TTS1</accession>
<dbReference type="Gene3D" id="3.40.50.2300">
    <property type="match status" value="2"/>
</dbReference>
<organism evidence="6 7">
    <name type="scientific">Cohnella xylanilytica</name>
    <dbReference type="NCBI Taxonomy" id="557555"/>
    <lineage>
        <taxon>Bacteria</taxon>
        <taxon>Bacillati</taxon>
        <taxon>Bacillota</taxon>
        <taxon>Bacilli</taxon>
        <taxon>Bacillales</taxon>
        <taxon>Paenibacillaceae</taxon>
        <taxon>Cohnella</taxon>
    </lineage>
</organism>
<dbReference type="Gene3D" id="1.10.10.10">
    <property type="entry name" value="Winged helix-like DNA-binding domain superfamily/Winged helix DNA-binding domain"/>
    <property type="match status" value="1"/>
</dbReference>
<dbReference type="InterPro" id="IPR036390">
    <property type="entry name" value="WH_DNA-bd_sf"/>
</dbReference>
<evidence type="ECO:0000256" key="3">
    <source>
        <dbReference type="ARBA" id="ARBA00023125"/>
    </source>
</evidence>
<dbReference type="InterPro" id="IPR000524">
    <property type="entry name" value="Tscrpt_reg_HTH_GntR"/>
</dbReference>
<evidence type="ECO:0000313" key="6">
    <source>
        <dbReference type="EMBL" id="MBB6690292.1"/>
    </source>
</evidence>
<evidence type="ECO:0000256" key="4">
    <source>
        <dbReference type="ARBA" id="ARBA00023163"/>
    </source>
</evidence>
<comment type="caution">
    <text evidence="6">The sequence shown here is derived from an EMBL/GenBank/DDBJ whole genome shotgun (WGS) entry which is preliminary data.</text>
</comment>
<keyword evidence="1" id="KW-0678">Repressor</keyword>
<dbReference type="SUPFAM" id="SSF46785">
    <property type="entry name" value="Winged helix' DNA-binding domain"/>
    <property type="match status" value="1"/>
</dbReference>
<dbReference type="InterPro" id="IPR036388">
    <property type="entry name" value="WH-like_DNA-bd_sf"/>
</dbReference>
<dbReference type="CDD" id="cd06267">
    <property type="entry name" value="PBP1_LacI_sugar_binding-like"/>
    <property type="match status" value="1"/>
</dbReference>
<dbReference type="SMART" id="SM00345">
    <property type="entry name" value="HTH_GNTR"/>
    <property type="match status" value="1"/>
</dbReference>
<keyword evidence="4" id="KW-0804">Transcription</keyword>
<dbReference type="PANTHER" id="PTHR30146:SF148">
    <property type="entry name" value="HTH-TYPE TRANSCRIPTIONAL REPRESSOR PURR-RELATED"/>
    <property type="match status" value="1"/>
</dbReference>
<dbReference type="CDD" id="cd07377">
    <property type="entry name" value="WHTH_GntR"/>
    <property type="match status" value="1"/>
</dbReference>
<evidence type="ECO:0000259" key="5">
    <source>
        <dbReference type="PROSITE" id="PS50949"/>
    </source>
</evidence>
<evidence type="ECO:0000256" key="1">
    <source>
        <dbReference type="ARBA" id="ARBA00022491"/>
    </source>
</evidence>
<feature type="domain" description="HTH gntR-type" evidence="5">
    <location>
        <begin position="5"/>
        <end position="73"/>
    </location>
</feature>
<name>A0A841TTS1_9BACL</name>
<dbReference type="InterPro" id="IPR046335">
    <property type="entry name" value="LacI/GalR-like_sensor"/>
</dbReference>
<dbReference type="AlphaFoldDB" id="A0A841TTS1"/>
<dbReference type="GO" id="GO:0000976">
    <property type="term" value="F:transcription cis-regulatory region binding"/>
    <property type="evidence" value="ECO:0007669"/>
    <property type="project" value="TreeGrafter"/>
</dbReference>
<gene>
    <name evidence="6" type="ORF">H7B90_02660</name>
</gene>